<dbReference type="NCBIfam" id="TIGR02537">
    <property type="entry name" value="arch_flag_Nterm"/>
    <property type="match status" value="1"/>
</dbReference>
<dbReference type="InterPro" id="IPR002774">
    <property type="entry name" value="Flagellin_arc-type"/>
</dbReference>
<evidence type="ECO:0000313" key="7">
    <source>
        <dbReference type="Proteomes" id="UP001595921"/>
    </source>
</evidence>
<protein>
    <recommendedName>
        <fullName evidence="4">Flagellin</fullName>
    </recommendedName>
</protein>
<comment type="similarity">
    <text evidence="2 4">Belongs to the archaeal flagellin family.</text>
</comment>
<feature type="transmembrane region" description="Helical" evidence="5">
    <location>
        <begin position="12"/>
        <end position="37"/>
    </location>
</feature>
<evidence type="ECO:0000256" key="3">
    <source>
        <dbReference type="ARBA" id="ARBA00022440"/>
    </source>
</evidence>
<evidence type="ECO:0000256" key="1">
    <source>
        <dbReference type="ARBA" id="ARBA00004618"/>
    </source>
</evidence>
<dbReference type="AlphaFoldDB" id="A0ABD5P7S4"/>
<dbReference type="EMBL" id="JBHSDS010000002">
    <property type="protein sequence ID" value="MFC4356895.1"/>
    <property type="molecule type" value="Genomic_DNA"/>
</dbReference>
<name>A0ABD5P7S4_9EURY</name>
<dbReference type="Proteomes" id="UP001595921">
    <property type="component" value="Unassembled WGS sequence"/>
</dbReference>
<dbReference type="Pfam" id="PF01917">
    <property type="entry name" value="Flagellin_arch-type"/>
    <property type="match status" value="1"/>
</dbReference>
<evidence type="ECO:0000313" key="6">
    <source>
        <dbReference type="EMBL" id="MFC4356895.1"/>
    </source>
</evidence>
<dbReference type="GO" id="GO:0097589">
    <property type="term" value="C:archaeal-type flagellum"/>
    <property type="evidence" value="ECO:0007669"/>
    <property type="project" value="UniProtKB-SubCell"/>
</dbReference>
<keyword evidence="3 4" id="KW-0974">Archaeal flagellum</keyword>
<dbReference type="PANTHER" id="PTHR35903">
    <property type="entry name" value="FLAGELLIN B1"/>
    <property type="match status" value="1"/>
</dbReference>
<keyword evidence="5" id="KW-1133">Transmembrane helix</keyword>
<comment type="function">
    <text evidence="4">Flagellin is the subunit protein which polymerizes to form the filaments of archaeal flagella.</text>
</comment>
<sequence>MFEFITDDEDRGQVGIGTLIVFIAMVLVAAIAAGVLINTAGFLQTKSEETGEQSSAQVTDRLQPIAKTGQVDSSDGSVHQIDLVLQKSPGASDIDLSTTTIEFQGPDGVKRASLDGIDFTDSAVSLQDDDTSITASSVLNSGEDRVIVSIDLTDGGLFGNGQDLSLPEGGEAQIKLNTESGSTTVIRIKVPESTTGDSVVSV</sequence>
<keyword evidence="5" id="KW-0472">Membrane</keyword>
<dbReference type="PANTHER" id="PTHR35903:SF1">
    <property type="entry name" value="FLAGELLIN B1"/>
    <property type="match status" value="1"/>
</dbReference>
<organism evidence="6 7">
    <name type="scientific">Halobium salinum</name>
    <dbReference type="NCBI Taxonomy" id="1364940"/>
    <lineage>
        <taxon>Archaea</taxon>
        <taxon>Methanobacteriati</taxon>
        <taxon>Methanobacteriota</taxon>
        <taxon>Stenosarchaea group</taxon>
        <taxon>Halobacteria</taxon>
        <taxon>Halobacteriales</taxon>
        <taxon>Haloferacaceae</taxon>
        <taxon>Halobium</taxon>
    </lineage>
</organism>
<comment type="caution">
    <text evidence="6">The sequence shown here is derived from an EMBL/GenBank/DDBJ whole genome shotgun (WGS) entry which is preliminary data.</text>
</comment>
<keyword evidence="5" id="KW-0812">Transmembrane</keyword>
<gene>
    <name evidence="6" type="ORF">ACFO0N_02915</name>
</gene>
<keyword evidence="7" id="KW-1185">Reference proteome</keyword>
<evidence type="ECO:0000256" key="2">
    <source>
        <dbReference type="ARBA" id="ARBA00010256"/>
    </source>
</evidence>
<reference evidence="6 7" key="1">
    <citation type="journal article" date="2019" name="Int. J. Syst. Evol. Microbiol.">
        <title>The Global Catalogue of Microorganisms (GCM) 10K type strain sequencing project: providing services to taxonomists for standard genome sequencing and annotation.</title>
        <authorList>
            <consortium name="The Broad Institute Genomics Platform"/>
            <consortium name="The Broad Institute Genome Sequencing Center for Infectious Disease"/>
            <person name="Wu L."/>
            <person name="Ma J."/>
        </authorList>
    </citation>
    <scope>NUCLEOTIDE SEQUENCE [LARGE SCALE GENOMIC DNA]</scope>
    <source>
        <strain evidence="6 7">CGMCC 1.12553</strain>
    </source>
</reference>
<accession>A0ABD5P7S4</accession>
<evidence type="ECO:0000256" key="4">
    <source>
        <dbReference type="RuleBase" id="RU361282"/>
    </source>
</evidence>
<dbReference type="RefSeq" id="WP_267625350.1">
    <property type="nucleotide sequence ID" value="NZ_JAODIW010000010.1"/>
</dbReference>
<evidence type="ECO:0000256" key="5">
    <source>
        <dbReference type="SAM" id="Phobius"/>
    </source>
</evidence>
<dbReference type="InterPro" id="IPR013373">
    <property type="entry name" value="Flagellin/pilin_N_arc"/>
</dbReference>
<proteinExistence type="inferred from homology"/>
<comment type="subcellular location">
    <subcellularLocation>
        <location evidence="1 4">Archaeal flagellum</location>
    </subcellularLocation>
</comment>